<protein>
    <submittedName>
        <fullName evidence="4">3-deoxy-D-manno-octulosonic acid transferase</fullName>
        <ecNumber evidence="4">2.4.99.12</ecNumber>
    </submittedName>
</protein>
<keyword evidence="4" id="KW-0328">Glycosyltransferase</keyword>
<proteinExistence type="predicted"/>
<accession>A0A3B1CIU2</accession>
<sequence length="376" mass="43373">MKKFWFILYNIFVIPALTLFFSFASLFNSKVKRGYTERKRQKPRLIKEFEQLDRSKKLLWFHSASLGEFEQAKPIIQKIKKEQDVNILVTFFSPSGYDNSIKYPYADVIAYIPVDSVKCVREFIAITNPSIAIFMRYDVWPNLIWELGNRNIPSMIVDATMRKNSKRKLPIIKGFHTSLYQNFSKILTVSKDDLIGFKSFNIDKNKLDVIGETRFDRVYQKSLSARDKKLFRDGLFEGKKVFVIGSSSEYDENVVFPAFEKLLKNDPNCVLIIAPHEPDLITLEKIENTFSGIEKTIRFSSKNNYQGEKIIIIDSIGILLTLYYYVDVVYVGGSFKEGIHNVLEPAVYGIPLFFGPKIENSQEALELVRRGGGKIV</sequence>
<dbReference type="EC" id="2.4.99.12" evidence="4"/>
<dbReference type="SUPFAM" id="SSF53756">
    <property type="entry name" value="UDP-Glycosyltransferase/glycogen phosphorylase"/>
    <property type="match status" value="1"/>
</dbReference>
<dbReference type="EMBL" id="UOGD01000111">
    <property type="protein sequence ID" value="VAX18695.1"/>
    <property type="molecule type" value="Genomic_DNA"/>
</dbReference>
<dbReference type="GO" id="GO:0043842">
    <property type="term" value="F:Kdo transferase activity"/>
    <property type="evidence" value="ECO:0007669"/>
    <property type="project" value="UniProtKB-EC"/>
</dbReference>
<evidence type="ECO:0000313" key="4">
    <source>
        <dbReference type="EMBL" id="VAX18695.1"/>
    </source>
</evidence>
<dbReference type="GO" id="GO:0009245">
    <property type="term" value="P:lipid A biosynthetic process"/>
    <property type="evidence" value="ECO:0007669"/>
    <property type="project" value="TreeGrafter"/>
</dbReference>
<keyword evidence="2" id="KW-0812">Transmembrane</keyword>
<name>A0A3B1CIU2_9ZZZZ</name>
<feature type="non-terminal residue" evidence="4">
    <location>
        <position position="376"/>
    </location>
</feature>
<gene>
    <name evidence="4" type="ORF">MNBD_IGNAVI01-1067</name>
</gene>
<dbReference type="Gene3D" id="3.40.50.11720">
    <property type="entry name" value="3-Deoxy-D-manno-octulosonic-acid transferase, N-terminal domain"/>
    <property type="match status" value="1"/>
</dbReference>
<evidence type="ECO:0000259" key="3">
    <source>
        <dbReference type="Pfam" id="PF04413"/>
    </source>
</evidence>
<dbReference type="InterPro" id="IPR007507">
    <property type="entry name" value="Glycos_transf_N"/>
</dbReference>
<organism evidence="4">
    <name type="scientific">hydrothermal vent metagenome</name>
    <dbReference type="NCBI Taxonomy" id="652676"/>
    <lineage>
        <taxon>unclassified sequences</taxon>
        <taxon>metagenomes</taxon>
        <taxon>ecological metagenomes</taxon>
    </lineage>
</organism>
<feature type="domain" description="3-deoxy-D-manno-octulosonic-acid transferase N-terminal" evidence="3">
    <location>
        <begin position="50"/>
        <end position="216"/>
    </location>
</feature>
<feature type="transmembrane region" description="Helical" evidence="2">
    <location>
        <begin position="6"/>
        <end position="29"/>
    </location>
</feature>
<dbReference type="GO" id="GO:0005886">
    <property type="term" value="C:plasma membrane"/>
    <property type="evidence" value="ECO:0007669"/>
    <property type="project" value="TreeGrafter"/>
</dbReference>
<keyword evidence="2" id="KW-1133">Transmembrane helix</keyword>
<evidence type="ECO:0000256" key="1">
    <source>
        <dbReference type="ARBA" id="ARBA00022679"/>
    </source>
</evidence>
<dbReference type="Pfam" id="PF04413">
    <property type="entry name" value="Glycos_transf_N"/>
    <property type="match status" value="1"/>
</dbReference>
<dbReference type="Gene3D" id="3.40.50.2000">
    <property type="entry name" value="Glycogen Phosphorylase B"/>
    <property type="match status" value="1"/>
</dbReference>
<keyword evidence="1 4" id="KW-0808">Transferase</keyword>
<dbReference type="InterPro" id="IPR039901">
    <property type="entry name" value="Kdotransferase"/>
</dbReference>
<dbReference type="InterPro" id="IPR038107">
    <property type="entry name" value="Glycos_transf_N_sf"/>
</dbReference>
<dbReference type="PANTHER" id="PTHR42755">
    <property type="entry name" value="3-DEOXY-MANNO-OCTULOSONATE CYTIDYLYLTRANSFERASE"/>
    <property type="match status" value="1"/>
</dbReference>
<evidence type="ECO:0000256" key="2">
    <source>
        <dbReference type="SAM" id="Phobius"/>
    </source>
</evidence>
<keyword evidence="2" id="KW-0472">Membrane</keyword>
<dbReference type="AlphaFoldDB" id="A0A3B1CIU2"/>
<reference evidence="4" key="1">
    <citation type="submission" date="2018-06" db="EMBL/GenBank/DDBJ databases">
        <authorList>
            <person name="Zhirakovskaya E."/>
        </authorList>
    </citation>
    <scope>NUCLEOTIDE SEQUENCE</scope>
</reference>
<dbReference type="PANTHER" id="PTHR42755:SF1">
    <property type="entry name" value="3-DEOXY-D-MANNO-OCTULOSONIC ACID TRANSFERASE, MITOCHONDRIAL-RELATED"/>
    <property type="match status" value="1"/>
</dbReference>